<evidence type="ECO:0000313" key="1">
    <source>
        <dbReference type="EMBL" id="MFD1533716.1"/>
    </source>
</evidence>
<comment type="caution">
    <text evidence="1">The sequence shown here is derived from an EMBL/GenBank/DDBJ whole genome shotgun (WGS) entry which is preliminary data.</text>
</comment>
<name>A0ABW4FUV0_9PSEU</name>
<accession>A0ABW4FUV0</accession>
<protein>
    <submittedName>
        <fullName evidence="1">Uncharacterized protein</fullName>
    </submittedName>
</protein>
<reference evidence="2" key="1">
    <citation type="journal article" date="2019" name="Int. J. Syst. Evol. Microbiol.">
        <title>The Global Catalogue of Microorganisms (GCM) 10K type strain sequencing project: providing services to taxonomists for standard genome sequencing and annotation.</title>
        <authorList>
            <consortium name="The Broad Institute Genomics Platform"/>
            <consortium name="The Broad Institute Genome Sequencing Center for Infectious Disease"/>
            <person name="Wu L."/>
            <person name="Ma J."/>
        </authorList>
    </citation>
    <scope>NUCLEOTIDE SEQUENCE [LARGE SCALE GENOMIC DNA]</scope>
    <source>
        <strain evidence="2">JCM 12165</strain>
    </source>
</reference>
<sequence length="122" mass="13058">MQNIPVILNGYRMTVVDPPAPKMREDGSMVTNREGVTQFVVSVFAKLRPGPGERAPKGEEIKVTLETDPGQGFEEGARVELISPRVSPYEIKGDNGRTVSGLAFRAMGLAPAAPAPAPRGEK</sequence>
<keyword evidence="2" id="KW-1185">Reference proteome</keyword>
<dbReference type="EMBL" id="JBHUCP010000026">
    <property type="protein sequence ID" value="MFD1533716.1"/>
    <property type="molecule type" value="Genomic_DNA"/>
</dbReference>
<gene>
    <name evidence="1" type="ORF">ACFSCY_30280</name>
</gene>
<proteinExistence type="predicted"/>
<organism evidence="1 2">
    <name type="scientific">Pseudonocardia aurantiaca</name>
    <dbReference type="NCBI Taxonomy" id="75290"/>
    <lineage>
        <taxon>Bacteria</taxon>
        <taxon>Bacillati</taxon>
        <taxon>Actinomycetota</taxon>
        <taxon>Actinomycetes</taxon>
        <taxon>Pseudonocardiales</taxon>
        <taxon>Pseudonocardiaceae</taxon>
        <taxon>Pseudonocardia</taxon>
    </lineage>
</organism>
<evidence type="ECO:0000313" key="2">
    <source>
        <dbReference type="Proteomes" id="UP001597145"/>
    </source>
</evidence>
<dbReference type="Proteomes" id="UP001597145">
    <property type="component" value="Unassembled WGS sequence"/>
</dbReference>
<dbReference type="RefSeq" id="WP_343979310.1">
    <property type="nucleotide sequence ID" value="NZ_BAAAJG010000011.1"/>
</dbReference>